<name>A0ABS6KNE8_9MYCO</name>
<evidence type="ECO:0000313" key="2">
    <source>
        <dbReference type="Proteomes" id="UP000812982"/>
    </source>
</evidence>
<sequence length="289" mass="30509">MSAIGAEDVPGHWLTAAEVARASQLREDLVDRFLPAVQPPENLYSRDLVSVARFVKALTDLGTPTAAVEVAVTELRARPDAAFSVALGSGSGGGRRLPVALSARRARAWRTIGVATAAALLVGGAVAITWPRDADEQAAHPAPTETAKPIPAEAVASTGAKPGGQAVQAFAAAKPDPVCDPWQRTSAGFDRKQQAWAKTDHRLPAARWSPKQRSVTLAVVPVLREEAAELRGLADKAKDPLLTGLLRAQSRYLDSYAGKLPKFEPRDHAHWTAATAMGGAVKAVCTTTR</sequence>
<dbReference type="RefSeq" id="WP_217158388.1">
    <property type="nucleotide sequence ID" value="NZ_VOMB01000017.1"/>
</dbReference>
<gene>
    <name evidence="1" type="ORF">FR943_14720</name>
</gene>
<protein>
    <submittedName>
        <fullName evidence="1">Uncharacterized protein</fullName>
    </submittedName>
</protein>
<comment type="caution">
    <text evidence="1">The sequence shown here is derived from an EMBL/GenBank/DDBJ whole genome shotgun (WGS) entry which is preliminary data.</text>
</comment>
<reference evidence="1 2" key="1">
    <citation type="journal article" date="2021" name="Sci. Rep.">
        <title>Phenotypic and genomic hallmarks of a novel, potentially pathogenic rapidly growing Mycobacterium species related to the Mycobacterium fortuitum complex.</title>
        <authorList>
            <person name="Gharbi R."/>
            <person name="Khanna V."/>
            <person name="Frigui W."/>
            <person name="Mhenni B."/>
            <person name="Brosch R."/>
            <person name="Mardassi H."/>
        </authorList>
    </citation>
    <scope>NUCLEOTIDE SEQUENCE [LARGE SCALE GENOMIC DNA]</scope>
    <source>
        <strain evidence="1 2">TNTM28</strain>
    </source>
</reference>
<accession>A0ABS6KNE8</accession>
<evidence type="ECO:0000313" key="1">
    <source>
        <dbReference type="EMBL" id="MBU9765091.1"/>
    </source>
</evidence>
<proteinExistence type="predicted"/>
<organism evidence="1 2">
    <name type="scientific">[Mycobacterium] fortunisiensis</name>
    <dbReference type="NCBI Taxonomy" id="2600579"/>
    <lineage>
        <taxon>Bacteria</taxon>
        <taxon>Bacillati</taxon>
        <taxon>Actinomycetota</taxon>
        <taxon>Actinomycetes</taxon>
        <taxon>Mycobacteriales</taxon>
        <taxon>Mycobacteriaceae</taxon>
        <taxon>Mycolicibacterium</taxon>
    </lineage>
</organism>
<dbReference type="EMBL" id="VOMB01000017">
    <property type="protein sequence ID" value="MBU9765091.1"/>
    <property type="molecule type" value="Genomic_DNA"/>
</dbReference>
<dbReference type="Proteomes" id="UP000812982">
    <property type="component" value="Unassembled WGS sequence"/>
</dbReference>
<keyword evidence="2" id="KW-1185">Reference proteome</keyword>